<protein>
    <submittedName>
        <fullName evidence="1">Uncharacterized protein</fullName>
    </submittedName>
</protein>
<dbReference type="EMBL" id="MT701592">
    <property type="protein sequence ID" value="QPB09518.1"/>
    <property type="molecule type" value="Genomic_DNA"/>
</dbReference>
<name>A0A873WHC2_9CAUD</name>
<reference evidence="1" key="1">
    <citation type="submission" date="2020-07" db="EMBL/GenBank/DDBJ databases">
        <title>Complete genome sequence of Klebsiella aerogenes phage Solomon.</title>
        <authorList>
            <person name="Hudson A.T."/>
            <person name="Clark J.D."/>
            <person name="Gill J."/>
            <person name="Liu M."/>
        </authorList>
    </citation>
    <scope>NUCLEOTIDE SEQUENCE</scope>
</reference>
<evidence type="ECO:0000313" key="2">
    <source>
        <dbReference type="Proteomes" id="UP000663313"/>
    </source>
</evidence>
<proteinExistence type="predicted"/>
<dbReference type="Proteomes" id="UP000663313">
    <property type="component" value="Segment"/>
</dbReference>
<organism evidence="1 2">
    <name type="scientific">Klebsiella phage Solomon</name>
    <dbReference type="NCBI Taxonomy" id="2767583"/>
    <lineage>
        <taxon>Viruses</taxon>
        <taxon>Duplodnaviria</taxon>
        <taxon>Heunggongvirae</taxon>
        <taxon>Uroviricota</taxon>
        <taxon>Caudoviricetes</taxon>
        <taxon>Drexlerviridae</taxon>
        <taxon>Webervirus</taxon>
        <taxon>Webervirus solomon</taxon>
    </lineage>
</organism>
<evidence type="ECO:0000313" key="1">
    <source>
        <dbReference type="EMBL" id="QPB09518.1"/>
    </source>
</evidence>
<gene>
    <name evidence="1" type="ORF">CPT_Solomon_060</name>
</gene>
<sequence length="68" mass="7971">MFTREQFETFFRLVNMCGSHDQMQRINGRIDMGPFVKEAGRDKCDRMYALIERGVTPSKLTDSHINED</sequence>
<keyword evidence="2" id="KW-1185">Reference proteome</keyword>
<accession>A0A873WHC2</accession>